<accession>A0A498QLB0</accession>
<gene>
    <name evidence="1" type="ORF">LAUMK13_04961</name>
</gene>
<organism evidence="1 2">
    <name type="scientific">Mycobacterium innocens</name>
    <dbReference type="NCBI Taxonomy" id="2341083"/>
    <lineage>
        <taxon>Bacteria</taxon>
        <taxon>Bacillati</taxon>
        <taxon>Actinomycetota</taxon>
        <taxon>Actinomycetes</taxon>
        <taxon>Mycobacteriales</taxon>
        <taxon>Mycobacteriaceae</taxon>
        <taxon>Mycobacterium</taxon>
    </lineage>
</organism>
<dbReference type="EMBL" id="UPHQ01000263">
    <property type="protein sequence ID" value="VBA44370.1"/>
    <property type="molecule type" value="Genomic_DNA"/>
</dbReference>
<sequence length="36" mass="3658">MTMGSAEVLRKRPGQTAVAALACPPIGGHRILQAVG</sequence>
<dbReference type="Proteomes" id="UP000267289">
    <property type="component" value="Unassembled WGS sequence"/>
</dbReference>
<proteinExistence type="predicted"/>
<dbReference type="AlphaFoldDB" id="A0A498QLB0"/>
<evidence type="ECO:0000313" key="1">
    <source>
        <dbReference type="EMBL" id="VBA44370.1"/>
    </source>
</evidence>
<reference evidence="1 2" key="1">
    <citation type="submission" date="2018-09" db="EMBL/GenBank/DDBJ databases">
        <authorList>
            <person name="Tagini F."/>
        </authorList>
    </citation>
    <scope>NUCLEOTIDE SEQUENCE [LARGE SCALE GENOMIC DNA]</scope>
    <source>
        <strain evidence="1 2">MK13</strain>
    </source>
</reference>
<keyword evidence="2" id="KW-1185">Reference proteome</keyword>
<name>A0A498QLB0_9MYCO</name>
<protein>
    <submittedName>
        <fullName evidence="1">Uncharacterized protein</fullName>
    </submittedName>
</protein>
<evidence type="ECO:0000313" key="2">
    <source>
        <dbReference type="Proteomes" id="UP000267289"/>
    </source>
</evidence>